<protein>
    <recommendedName>
        <fullName evidence="3">Heterokaryon incompatibility domain-containing protein</fullName>
    </recommendedName>
</protein>
<proteinExistence type="predicted"/>
<evidence type="ECO:0000313" key="1">
    <source>
        <dbReference type="EMBL" id="GJE98158.1"/>
    </source>
</evidence>
<evidence type="ECO:0000313" key="2">
    <source>
        <dbReference type="Proteomes" id="UP000703269"/>
    </source>
</evidence>
<evidence type="ECO:0008006" key="3">
    <source>
        <dbReference type="Google" id="ProtNLM"/>
    </source>
</evidence>
<reference evidence="1 2" key="1">
    <citation type="submission" date="2021-08" db="EMBL/GenBank/DDBJ databases">
        <title>Draft Genome Sequence of Phanerochaete sordida strain YK-624.</title>
        <authorList>
            <person name="Mori T."/>
            <person name="Dohra H."/>
            <person name="Suzuki T."/>
            <person name="Kawagishi H."/>
            <person name="Hirai H."/>
        </authorList>
    </citation>
    <scope>NUCLEOTIDE SEQUENCE [LARGE SCALE GENOMIC DNA]</scope>
    <source>
        <strain evidence="1 2">YK-624</strain>
    </source>
</reference>
<dbReference type="AlphaFoldDB" id="A0A9P3LK55"/>
<sequence length="458" mass="52200">MFPAILSRRRQKDLDMREQASHEHYINSSSISPRRVWDLYSNRVLPYYALPPHPSTHIPHNVWTVSHSWLDEADRTPVLTAINGNAWPVPLPRGTSLDHIRVELLNMGAEYVWLDVLCLRQRGRPEDEAVRIEEWRLDIPTIGHTYSLLDVPCVTYFNGLGLPFDPSSTALKSKRHWLNRVWALQETTTCWLPGGATGAVSPAVTSFFHNHWGLIVCFGDVWELVRAIAELQRRHCDNELDRISALAYTVRCRTLPVYSEQQPLEDAWAILIKHLPPYIRGLIFLRSVEEHPSQLALWPSWAQFLKLDVSWHPKAWTTRGAEPIYLVHDALLETASEGQYYQRLYSMGVYRMERLASVGTAGSRNFTIRSRDGSVRVHETRGVVGGRISAGRDYLLLKLIDRVWLAVLRVGGGNVRGEKVEALEVIKEGCIVFRSPPPELPGQDIVVTYRSVDVGVRD</sequence>
<accession>A0A9P3LK55</accession>
<dbReference type="EMBL" id="BPQB01000083">
    <property type="protein sequence ID" value="GJE98158.1"/>
    <property type="molecule type" value="Genomic_DNA"/>
</dbReference>
<keyword evidence="2" id="KW-1185">Reference proteome</keyword>
<comment type="caution">
    <text evidence="1">The sequence shown here is derived from an EMBL/GenBank/DDBJ whole genome shotgun (WGS) entry which is preliminary data.</text>
</comment>
<dbReference type="OrthoDB" id="3226657at2759"/>
<dbReference type="Proteomes" id="UP000703269">
    <property type="component" value="Unassembled WGS sequence"/>
</dbReference>
<name>A0A9P3LK55_9APHY</name>
<gene>
    <name evidence="1" type="ORF">PsYK624_143800</name>
</gene>
<organism evidence="1 2">
    <name type="scientific">Phanerochaete sordida</name>
    <dbReference type="NCBI Taxonomy" id="48140"/>
    <lineage>
        <taxon>Eukaryota</taxon>
        <taxon>Fungi</taxon>
        <taxon>Dikarya</taxon>
        <taxon>Basidiomycota</taxon>
        <taxon>Agaricomycotina</taxon>
        <taxon>Agaricomycetes</taxon>
        <taxon>Polyporales</taxon>
        <taxon>Phanerochaetaceae</taxon>
        <taxon>Phanerochaete</taxon>
    </lineage>
</organism>